<dbReference type="EMBL" id="JAMYWD010000007">
    <property type="protein sequence ID" value="KAJ4964987.1"/>
    <property type="molecule type" value="Genomic_DNA"/>
</dbReference>
<name>A0A9Q0HEJ8_9MAGN</name>
<protein>
    <submittedName>
        <fullName evidence="1">Uncharacterized protein</fullName>
    </submittedName>
</protein>
<evidence type="ECO:0000313" key="2">
    <source>
        <dbReference type="Proteomes" id="UP001141806"/>
    </source>
</evidence>
<dbReference type="AlphaFoldDB" id="A0A9Q0HEJ8"/>
<comment type="caution">
    <text evidence="1">The sequence shown here is derived from an EMBL/GenBank/DDBJ whole genome shotgun (WGS) entry which is preliminary data.</text>
</comment>
<dbReference type="Proteomes" id="UP001141806">
    <property type="component" value="Unassembled WGS sequence"/>
</dbReference>
<organism evidence="1 2">
    <name type="scientific">Protea cynaroides</name>
    <dbReference type="NCBI Taxonomy" id="273540"/>
    <lineage>
        <taxon>Eukaryota</taxon>
        <taxon>Viridiplantae</taxon>
        <taxon>Streptophyta</taxon>
        <taxon>Embryophyta</taxon>
        <taxon>Tracheophyta</taxon>
        <taxon>Spermatophyta</taxon>
        <taxon>Magnoliopsida</taxon>
        <taxon>Proteales</taxon>
        <taxon>Proteaceae</taxon>
        <taxon>Protea</taxon>
    </lineage>
</organism>
<proteinExistence type="predicted"/>
<sequence length="117" mass="13521">MGGKLIELGRQLKTEIEAKNRTEKKLKFQTKKLESLKFALVSDYLSSMETSSGLKTQKKENPILNLQAQLKVTVKTKHGREGSTDFEIPKRGWKTFYFIFFYNFMECVLSNNDSSKT</sequence>
<gene>
    <name evidence="1" type="ORF">NE237_016836</name>
</gene>
<reference evidence="1" key="1">
    <citation type="journal article" date="2023" name="Plant J.">
        <title>The genome of the king protea, Protea cynaroides.</title>
        <authorList>
            <person name="Chang J."/>
            <person name="Duong T.A."/>
            <person name="Schoeman C."/>
            <person name="Ma X."/>
            <person name="Roodt D."/>
            <person name="Barker N."/>
            <person name="Li Z."/>
            <person name="Van de Peer Y."/>
            <person name="Mizrachi E."/>
        </authorList>
    </citation>
    <scope>NUCLEOTIDE SEQUENCE</scope>
    <source>
        <tissue evidence="1">Young leaves</tissue>
    </source>
</reference>
<keyword evidence="2" id="KW-1185">Reference proteome</keyword>
<dbReference type="OrthoDB" id="1939750at2759"/>
<accession>A0A9Q0HEJ8</accession>
<evidence type="ECO:0000313" key="1">
    <source>
        <dbReference type="EMBL" id="KAJ4964987.1"/>
    </source>
</evidence>